<dbReference type="CDD" id="cd00077">
    <property type="entry name" value="HDc"/>
    <property type="match status" value="1"/>
</dbReference>
<keyword evidence="3" id="KW-1185">Reference proteome</keyword>
<dbReference type="PANTHER" id="PTHR33525">
    <property type="match status" value="1"/>
</dbReference>
<dbReference type="InterPro" id="IPR006675">
    <property type="entry name" value="HDIG_dom"/>
</dbReference>
<proteinExistence type="predicted"/>
<dbReference type="PROSITE" id="PS51833">
    <property type="entry name" value="HDOD"/>
    <property type="match status" value="1"/>
</dbReference>
<dbReference type="STRING" id="314278.NB231_02173"/>
<dbReference type="HOGENOM" id="CLU_048246_1_0_6"/>
<dbReference type="eggNOG" id="COG1639">
    <property type="taxonomic scope" value="Bacteria"/>
</dbReference>
<evidence type="ECO:0000313" key="2">
    <source>
        <dbReference type="EMBL" id="EAR20685.1"/>
    </source>
</evidence>
<evidence type="ECO:0000259" key="1">
    <source>
        <dbReference type="PROSITE" id="PS51833"/>
    </source>
</evidence>
<sequence length="252" mass="27165">MPGLPDLALRVRQAIASESATLDSLARLIAADAVLTTRIMKVVNAAALRRATPVSRLDRAIGALGFNLTNSLVTGLCLLRQTERYSGAVGERLRAHHEHAIEVAAIAHYLAQSTPGLDEQEALLAGLIHDIGALPVFAFAARQSELARDAAALDGLVARHHPSFGARILVEWHFPERFVAVAAEHEHADRRHEGPTDLLDVVIAANLQSRQRVQCMEVDAPALERFNLIADPLAGRDGARAAIEALHRTLVA</sequence>
<dbReference type="EMBL" id="AAOF01000018">
    <property type="protein sequence ID" value="EAR20685.1"/>
    <property type="molecule type" value="Genomic_DNA"/>
</dbReference>
<feature type="domain" description="HDOD" evidence="1">
    <location>
        <begin position="1"/>
        <end position="188"/>
    </location>
</feature>
<dbReference type="Pfam" id="PF08668">
    <property type="entry name" value="HDOD"/>
    <property type="match status" value="1"/>
</dbReference>
<organism evidence="2 3">
    <name type="scientific">Nitrococcus mobilis Nb-231</name>
    <dbReference type="NCBI Taxonomy" id="314278"/>
    <lineage>
        <taxon>Bacteria</taxon>
        <taxon>Pseudomonadati</taxon>
        <taxon>Pseudomonadota</taxon>
        <taxon>Gammaproteobacteria</taxon>
        <taxon>Chromatiales</taxon>
        <taxon>Ectothiorhodospiraceae</taxon>
        <taxon>Nitrococcus</taxon>
    </lineage>
</organism>
<accession>A4BUH1</accession>
<dbReference type="Gene3D" id="1.10.3210.10">
    <property type="entry name" value="Hypothetical protein af1432"/>
    <property type="match status" value="1"/>
</dbReference>
<protein>
    <recommendedName>
        <fullName evidence="1">HDOD domain-containing protein</fullName>
    </recommendedName>
</protein>
<dbReference type="InterPro" id="IPR013976">
    <property type="entry name" value="HDOD"/>
</dbReference>
<dbReference type="NCBIfam" id="TIGR00277">
    <property type="entry name" value="HDIG"/>
    <property type="match status" value="1"/>
</dbReference>
<evidence type="ECO:0000313" key="3">
    <source>
        <dbReference type="Proteomes" id="UP000003374"/>
    </source>
</evidence>
<reference evidence="2 3" key="1">
    <citation type="submission" date="2006-02" db="EMBL/GenBank/DDBJ databases">
        <authorList>
            <person name="Waterbury J."/>
            <person name="Ferriera S."/>
            <person name="Johnson J."/>
            <person name="Kravitz S."/>
            <person name="Halpern A."/>
            <person name="Remington K."/>
            <person name="Beeson K."/>
            <person name="Tran B."/>
            <person name="Rogers Y.-H."/>
            <person name="Friedman R."/>
            <person name="Venter J.C."/>
        </authorList>
    </citation>
    <scope>NUCLEOTIDE SEQUENCE [LARGE SCALE GENOMIC DNA]</scope>
    <source>
        <strain evidence="2 3">Nb-231</strain>
    </source>
</reference>
<comment type="caution">
    <text evidence="2">The sequence shown here is derived from an EMBL/GenBank/DDBJ whole genome shotgun (WGS) entry which is preliminary data.</text>
</comment>
<name>A4BUH1_9GAMM</name>
<dbReference type="Proteomes" id="UP000003374">
    <property type="component" value="Unassembled WGS sequence"/>
</dbReference>
<dbReference type="AlphaFoldDB" id="A4BUH1"/>
<dbReference type="InterPro" id="IPR052340">
    <property type="entry name" value="RNase_Y/CdgJ"/>
</dbReference>
<dbReference type="PANTHER" id="PTHR33525:SF3">
    <property type="entry name" value="RIBONUCLEASE Y"/>
    <property type="match status" value="1"/>
</dbReference>
<dbReference type="InterPro" id="IPR003607">
    <property type="entry name" value="HD/PDEase_dom"/>
</dbReference>
<dbReference type="SUPFAM" id="SSF109604">
    <property type="entry name" value="HD-domain/PDEase-like"/>
    <property type="match status" value="1"/>
</dbReference>
<gene>
    <name evidence="2" type="ORF">NB231_02173</name>
</gene>